<organism evidence="2 3">
    <name type="scientific">Pristionchus mayeri</name>
    <dbReference type="NCBI Taxonomy" id="1317129"/>
    <lineage>
        <taxon>Eukaryota</taxon>
        <taxon>Metazoa</taxon>
        <taxon>Ecdysozoa</taxon>
        <taxon>Nematoda</taxon>
        <taxon>Chromadorea</taxon>
        <taxon>Rhabditida</taxon>
        <taxon>Rhabditina</taxon>
        <taxon>Diplogasteromorpha</taxon>
        <taxon>Diplogasteroidea</taxon>
        <taxon>Neodiplogasteridae</taxon>
        <taxon>Pristionchus</taxon>
    </lineage>
</organism>
<keyword evidence="1" id="KW-1133">Transmembrane helix</keyword>
<feature type="transmembrane region" description="Helical" evidence="1">
    <location>
        <begin position="83"/>
        <end position="108"/>
    </location>
</feature>
<evidence type="ECO:0000313" key="3">
    <source>
        <dbReference type="Proteomes" id="UP001328107"/>
    </source>
</evidence>
<feature type="transmembrane region" description="Helical" evidence="1">
    <location>
        <begin position="6"/>
        <end position="28"/>
    </location>
</feature>
<dbReference type="EMBL" id="BTRK01000004">
    <property type="protein sequence ID" value="GMR44830.1"/>
    <property type="molecule type" value="Genomic_DNA"/>
</dbReference>
<protein>
    <recommendedName>
        <fullName evidence="4">G protein-coupled receptor</fullName>
    </recommendedName>
</protein>
<name>A0AAN5CI81_9BILA</name>
<comment type="caution">
    <text evidence="2">The sequence shown here is derived from an EMBL/GenBank/DDBJ whole genome shotgun (WGS) entry which is preliminary data.</text>
</comment>
<dbReference type="AlphaFoldDB" id="A0AAN5CI81"/>
<accession>A0AAN5CI81</accession>
<evidence type="ECO:0000256" key="1">
    <source>
        <dbReference type="SAM" id="Phobius"/>
    </source>
</evidence>
<feature type="non-terminal residue" evidence="2">
    <location>
        <position position="144"/>
    </location>
</feature>
<dbReference type="PANTHER" id="PTHR31748">
    <property type="entry name" value="SERPENTINE RECEPTOR, CLASS V"/>
    <property type="match status" value="1"/>
</dbReference>
<evidence type="ECO:0000313" key="2">
    <source>
        <dbReference type="EMBL" id="GMR44830.1"/>
    </source>
</evidence>
<evidence type="ECO:0008006" key="4">
    <source>
        <dbReference type="Google" id="ProtNLM"/>
    </source>
</evidence>
<gene>
    <name evidence="2" type="ORF">PMAYCL1PPCAC_15025</name>
</gene>
<feature type="non-terminal residue" evidence="2">
    <location>
        <position position="1"/>
    </location>
</feature>
<keyword evidence="3" id="KW-1185">Reference proteome</keyword>
<keyword evidence="1" id="KW-0812">Transmembrane</keyword>
<keyword evidence="1" id="KW-0472">Membrane</keyword>
<feature type="transmembrane region" description="Helical" evidence="1">
    <location>
        <begin position="40"/>
        <end position="63"/>
    </location>
</feature>
<dbReference type="Proteomes" id="UP001328107">
    <property type="component" value="Unassembled WGS sequence"/>
</dbReference>
<reference evidence="3" key="1">
    <citation type="submission" date="2022-10" db="EMBL/GenBank/DDBJ databases">
        <title>Genome assembly of Pristionchus species.</title>
        <authorList>
            <person name="Yoshida K."/>
            <person name="Sommer R.J."/>
        </authorList>
    </citation>
    <scope>NUCLEOTIDE SEQUENCE [LARGE SCALE GENOMIC DNA]</scope>
    <source>
        <strain evidence="3">RS5460</strain>
    </source>
</reference>
<feature type="transmembrane region" description="Helical" evidence="1">
    <location>
        <begin position="120"/>
        <end position="137"/>
    </location>
</feature>
<dbReference type="PANTHER" id="PTHR31748:SF1">
    <property type="entry name" value="SERPENTINE RECEPTOR, CLASS V"/>
    <property type="match status" value="1"/>
</dbReference>
<proteinExistence type="predicted"/>
<sequence>RTILALTSSIYAFSTIFANCLIIIAIIGRRTSDHRGFSFYVIYMVGGIIDVIALTSVHLLDLLPSKGFFLDFFLSSTAVGRIWSLWCVRTLCVIVQFSFGISVGIYAASREVYWFKTAGGNWYIQIIYYGMYSYGFIMNTNFTV</sequence>